<evidence type="ECO:0000313" key="1">
    <source>
        <dbReference type="EMBL" id="SEH99961.1"/>
    </source>
</evidence>
<evidence type="ECO:0000313" key="3">
    <source>
        <dbReference type="Proteomes" id="UP000183063"/>
    </source>
</evidence>
<dbReference type="AlphaFoldDB" id="A0A1H8NWT5"/>
<organism evidence="1 3">
    <name type="scientific">Rhizobium tibeticum</name>
    <dbReference type="NCBI Taxonomy" id="501024"/>
    <lineage>
        <taxon>Bacteria</taxon>
        <taxon>Pseudomonadati</taxon>
        <taxon>Pseudomonadota</taxon>
        <taxon>Alphaproteobacteria</taxon>
        <taxon>Hyphomicrobiales</taxon>
        <taxon>Rhizobiaceae</taxon>
        <taxon>Rhizobium/Agrobacterium group</taxon>
        <taxon>Rhizobium</taxon>
    </lineage>
</organism>
<keyword evidence="4" id="KW-1185">Reference proteome</keyword>
<sequence length="53" mass="6067">MNTAFQVKLLKDHRTLARQKLTTLSPDDSKRPLYEKRIAELDEKIAALGGDRN</sequence>
<dbReference type="Proteomes" id="UP000183063">
    <property type="component" value="Unassembled WGS sequence"/>
</dbReference>
<protein>
    <submittedName>
        <fullName evidence="1">Uncharacterized protein</fullName>
    </submittedName>
</protein>
<dbReference type="RefSeq" id="WP_167371574.1">
    <property type="nucleotide sequence ID" value="NZ_FNXB01000018.1"/>
</dbReference>
<evidence type="ECO:0000313" key="4">
    <source>
        <dbReference type="Proteomes" id="UP000198939"/>
    </source>
</evidence>
<reference evidence="1" key="3">
    <citation type="submission" date="2016-10" db="EMBL/GenBank/DDBJ databases">
        <authorList>
            <person name="de Groot N.N."/>
        </authorList>
    </citation>
    <scope>NUCLEOTIDE SEQUENCE [LARGE SCALE GENOMIC DNA]</scope>
    <source>
        <strain evidence="1">CCBAU85039</strain>
    </source>
</reference>
<dbReference type="Proteomes" id="UP000198939">
    <property type="component" value="Unassembled WGS sequence"/>
</dbReference>
<dbReference type="STRING" id="501024.RTCCBAU85039_3600"/>
<name>A0A1H8NWT5_9HYPH</name>
<dbReference type="EMBL" id="FOCV01000015">
    <property type="protein sequence ID" value="SEO33823.1"/>
    <property type="molecule type" value="Genomic_DNA"/>
</dbReference>
<reference evidence="3" key="1">
    <citation type="submission" date="2016-10" db="EMBL/GenBank/DDBJ databases">
        <authorList>
            <person name="Wibberg D."/>
        </authorList>
    </citation>
    <scope>NUCLEOTIDE SEQUENCE [LARGE SCALE GENOMIC DNA]</scope>
</reference>
<reference evidence="2 4" key="2">
    <citation type="submission" date="2016-10" db="EMBL/GenBank/DDBJ databases">
        <authorList>
            <person name="Varghese N."/>
            <person name="Submissions S."/>
        </authorList>
    </citation>
    <scope>NUCLEOTIDE SEQUENCE [LARGE SCALE GENOMIC DNA]</scope>
    <source>
        <strain evidence="2 4">CGMCC 1.7071</strain>
    </source>
</reference>
<evidence type="ECO:0000313" key="2">
    <source>
        <dbReference type="EMBL" id="SEO33823.1"/>
    </source>
</evidence>
<proteinExistence type="predicted"/>
<gene>
    <name evidence="1" type="ORF">RTCCBAU85039_3600</name>
    <name evidence="2" type="ORF">SAMN05216228_1015108</name>
</gene>
<accession>A0A1H8NWT5</accession>
<dbReference type="EMBL" id="FNXB01000018">
    <property type="protein sequence ID" value="SEH99961.1"/>
    <property type="molecule type" value="Genomic_DNA"/>
</dbReference>